<dbReference type="InterPro" id="IPR033434">
    <property type="entry name" value="MucB/RseB_N"/>
</dbReference>
<dbReference type="EMBL" id="JAUSTT010000035">
    <property type="protein sequence ID" value="MDQ0178189.1"/>
    <property type="molecule type" value="Genomic_DNA"/>
</dbReference>
<evidence type="ECO:0000259" key="1">
    <source>
        <dbReference type="Pfam" id="PF03888"/>
    </source>
</evidence>
<protein>
    <recommendedName>
        <fullName evidence="1">MucB/RseB N-terminal domain-containing protein</fullName>
    </recommendedName>
</protein>
<name>A0ABT9WYI9_9BACI</name>
<proteinExistence type="predicted"/>
<dbReference type="Pfam" id="PF03888">
    <property type="entry name" value="MucB_RseB"/>
    <property type="match status" value="1"/>
</dbReference>
<comment type="caution">
    <text evidence="2">The sequence shown here is derived from an EMBL/GenBank/DDBJ whole genome shotgun (WGS) entry which is preliminary data.</text>
</comment>
<gene>
    <name evidence="2" type="ORF">J2S08_004092</name>
</gene>
<sequence>MVKYMAGAVAFLLISLFSIGSFSTVYTKDHHEHRDYPVMRTFQASKGEKAEKTPTFDITDKTTIQERMLNSFHYFDQAEGSFRYYSREVGFDFFVSYKLDMNNHIQFYTKEMNSKLKPLYEASFINGKETRLYHDFQSYEVMEQEINHKGEFKSITSVYGMVDGQKMYDYPNTPIQIGLANNSLHGKEVAAGFLEEHDKWEVIGTEDYVGREAILIKGTFGKAYSHKNWGSFQIWMDKHTGILLKYHIYDVNGQILDALETNEITVNKTVHIESLNPKLRSIYQQYEKMDATQSNELY</sequence>
<feature type="domain" description="MucB/RseB N-terminal" evidence="1">
    <location>
        <begin position="232"/>
        <end position="278"/>
    </location>
</feature>
<evidence type="ECO:0000313" key="2">
    <source>
        <dbReference type="EMBL" id="MDQ0178189.1"/>
    </source>
</evidence>
<accession>A0ABT9WYI9</accession>
<organism evidence="2 3">
    <name type="scientific">Bacillus chungangensis</name>
    <dbReference type="NCBI Taxonomy" id="587633"/>
    <lineage>
        <taxon>Bacteria</taxon>
        <taxon>Bacillati</taxon>
        <taxon>Bacillota</taxon>
        <taxon>Bacilli</taxon>
        <taxon>Bacillales</taxon>
        <taxon>Bacillaceae</taxon>
        <taxon>Bacillus</taxon>
    </lineage>
</organism>
<dbReference type="Proteomes" id="UP001223586">
    <property type="component" value="Unassembled WGS sequence"/>
</dbReference>
<reference evidence="2 3" key="1">
    <citation type="submission" date="2023-07" db="EMBL/GenBank/DDBJ databases">
        <title>Genomic Encyclopedia of Type Strains, Phase IV (KMG-IV): sequencing the most valuable type-strain genomes for metagenomic binning, comparative biology and taxonomic classification.</title>
        <authorList>
            <person name="Goeker M."/>
        </authorList>
    </citation>
    <scope>NUCLEOTIDE SEQUENCE [LARGE SCALE GENOMIC DNA]</scope>
    <source>
        <strain evidence="2 3">DSM 23837</strain>
    </source>
</reference>
<evidence type="ECO:0000313" key="3">
    <source>
        <dbReference type="Proteomes" id="UP001223586"/>
    </source>
</evidence>
<dbReference type="RefSeq" id="WP_307232801.1">
    <property type="nucleotide sequence ID" value="NZ_JAUSTT010000035.1"/>
</dbReference>
<keyword evidence="3" id="KW-1185">Reference proteome</keyword>
<dbReference type="Gene3D" id="2.50.20.10">
    <property type="entry name" value="Lipoprotein localisation LolA/LolB/LppX"/>
    <property type="match status" value="1"/>
</dbReference>